<name>A0A0P8XXA7_DROAN</name>
<accession>A0A0P8XXA7</accession>
<dbReference type="EMBL" id="CH902617">
    <property type="protein sequence ID" value="KPU79392.1"/>
    <property type="molecule type" value="Genomic_DNA"/>
</dbReference>
<evidence type="ECO:0000313" key="1">
    <source>
        <dbReference type="EMBL" id="KPU79392.1"/>
    </source>
</evidence>
<protein>
    <submittedName>
        <fullName evidence="1">Uncharacterized protein</fullName>
    </submittedName>
</protein>
<reference evidence="1 2" key="1">
    <citation type="journal article" date="2007" name="Nature">
        <title>Evolution of genes and genomes on the Drosophila phylogeny.</title>
        <authorList>
            <consortium name="Drosophila 12 Genomes Consortium"/>
            <person name="Clark A.G."/>
            <person name="Eisen M.B."/>
            <person name="Smith D.R."/>
            <person name="Bergman C.M."/>
            <person name="Oliver B."/>
            <person name="Markow T.A."/>
            <person name="Kaufman T.C."/>
            <person name="Kellis M."/>
            <person name="Gelbart W."/>
            <person name="Iyer V.N."/>
            <person name="Pollard D.A."/>
            <person name="Sackton T.B."/>
            <person name="Larracuente A.M."/>
            <person name="Singh N.D."/>
            <person name="Abad J.P."/>
            <person name="Abt D.N."/>
            <person name="Adryan B."/>
            <person name="Aguade M."/>
            <person name="Akashi H."/>
            <person name="Anderson W.W."/>
            <person name="Aquadro C.F."/>
            <person name="Ardell D.H."/>
            <person name="Arguello R."/>
            <person name="Artieri C.G."/>
            <person name="Barbash D.A."/>
            <person name="Barker D."/>
            <person name="Barsanti P."/>
            <person name="Batterham P."/>
            <person name="Batzoglou S."/>
            <person name="Begun D."/>
            <person name="Bhutkar A."/>
            <person name="Blanco E."/>
            <person name="Bosak S.A."/>
            <person name="Bradley R.K."/>
            <person name="Brand A.D."/>
            <person name="Brent M.R."/>
            <person name="Brooks A.N."/>
            <person name="Brown R.H."/>
            <person name="Butlin R.K."/>
            <person name="Caggese C."/>
            <person name="Calvi B.R."/>
            <person name="Bernardo de Carvalho A."/>
            <person name="Caspi A."/>
            <person name="Castrezana S."/>
            <person name="Celniker S.E."/>
            <person name="Chang J.L."/>
            <person name="Chapple C."/>
            <person name="Chatterji S."/>
            <person name="Chinwalla A."/>
            <person name="Civetta A."/>
            <person name="Clifton S.W."/>
            <person name="Comeron J.M."/>
            <person name="Costello J.C."/>
            <person name="Coyne J.A."/>
            <person name="Daub J."/>
            <person name="David R.G."/>
            <person name="Delcher A.L."/>
            <person name="Delehaunty K."/>
            <person name="Do C.B."/>
            <person name="Ebling H."/>
            <person name="Edwards K."/>
            <person name="Eickbush T."/>
            <person name="Evans J.D."/>
            <person name="Filipski A."/>
            <person name="Findeiss S."/>
            <person name="Freyhult E."/>
            <person name="Fulton L."/>
            <person name="Fulton R."/>
            <person name="Garcia A.C."/>
            <person name="Gardiner A."/>
            <person name="Garfield D.A."/>
            <person name="Garvin B.E."/>
            <person name="Gibson G."/>
            <person name="Gilbert D."/>
            <person name="Gnerre S."/>
            <person name="Godfrey J."/>
            <person name="Good R."/>
            <person name="Gotea V."/>
            <person name="Gravely B."/>
            <person name="Greenberg A.J."/>
            <person name="Griffiths-Jones S."/>
            <person name="Gross S."/>
            <person name="Guigo R."/>
            <person name="Gustafson E.A."/>
            <person name="Haerty W."/>
            <person name="Hahn M.W."/>
            <person name="Halligan D.L."/>
            <person name="Halpern A.L."/>
            <person name="Halter G.M."/>
            <person name="Han M.V."/>
            <person name="Heger A."/>
            <person name="Hillier L."/>
            <person name="Hinrichs A.S."/>
            <person name="Holmes I."/>
            <person name="Hoskins R.A."/>
            <person name="Hubisz M.J."/>
            <person name="Hultmark D."/>
            <person name="Huntley M.A."/>
            <person name="Jaffe D.B."/>
            <person name="Jagadeeshan S."/>
            <person name="Jeck W.R."/>
            <person name="Johnson J."/>
            <person name="Jones C.D."/>
            <person name="Jordan W.C."/>
            <person name="Karpen G.H."/>
            <person name="Kataoka E."/>
            <person name="Keightley P.D."/>
            <person name="Kheradpour P."/>
            <person name="Kirkness E.F."/>
            <person name="Koerich L.B."/>
            <person name="Kristiansen K."/>
            <person name="Kudrna D."/>
            <person name="Kulathinal R.J."/>
            <person name="Kumar S."/>
            <person name="Kwok R."/>
            <person name="Lander E."/>
            <person name="Langley C.H."/>
            <person name="Lapoint R."/>
            <person name="Lazzaro B.P."/>
            <person name="Lee S.J."/>
            <person name="Levesque L."/>
            <person name="Li R."/>
            <person name="Lin C.F."/>
            <person name="Lin M.F."/>
            <person name="Lindblad-Toh K."/>
            <person name="Llopart A."/>
            <person name="Long M."/>
            <person name="Low L."/>
            <person name="Lozovsky E."/>
            <person name="Lu J."/>
            <person name="Luo M."/>
            <person name="Machado C.A."/>
            <person name="Makalowski W."/>
            <person name="Marzo M."/>
            <person name="Matsuda M."/>
            <person name="Matzkin L."/>
            <person name="McAllister B."/>
            <person name="McBride C.S."/>
            <person name="McKernan B."/>
            <person name="McKernan K."/>
            <person name="Mendez-Lago M."/>
            <person name="Minx P."/>
            <person name="Mollenhauer M.U."/>
            <person name="Montooth K."/>
            <person name="Mount S.M."/>
            <person name="Mu X."/>
            <person name="Myers E."/>
            <person name="Negre B."/>
            <person name="Newfeld S."/>
            <person name="Nielsen R."/>
            <person name="Noor M.A."/>
            <person name="O'Grady P."/>
            <person name="Pachter L."/>
            <person name="Papaceit M."/>
            <person name="Parisi M.J."/>
            <person name="Parisi M."/>
            <person name="Parts L."/>
            <person name="Pedersen J.S."/>
            <person name="Pesole G."/>
            <person name="Phillippy A.M."/>
            <person name="Ponting C.P."/>
            <person name="Pop M."/>
            <person name="Porcelli D."/>
            <person name="Powell J.R."/>
            <person name="Prohaska S."/>
            <person name="Pruitt K."/>
            <person name="Puig M."/>
            <person name="Quesneville H."/>
            <person name="Ram K.R."/>
            <person name="Rand D."/>
            <person name="Rasmussen M.D."/>
            <person name="Reed L.K."/>
            <person name="Reenan R."/>
            <person name="Reily A."/>
            <person name="Remington K.A."/>
            <person name="Rieger T.T."/>
            <person name="Ritchie M.G."/>
            <person name="Robin C."/>
            <person name="Rogers Y.H."/>
            <person name="Rohde C."/>
            <person name="Rozas J."/>
            <person name="Rubenfield M.J."/>
            <person name="Ruiz A."/>
            <person name="Russo S."/>
            <person name="Salzberg S.L."/>
            <person name="Sanchez-Gracia A."/>
            <person name="Saranga D.J."/>
            <person name="Sato H."/>
            <person name="Schaeffer S.W."/>
            <person name="Schatz M.C."/>
            <person name="Schlenke T."/>
            <person name="Schwartz R."/>
            <person name="Segarra C."/>
            <person name="Singh R.S."/>
            <person name="Sirot L."/>
            <person name="Sirota M."/>
            <person name="Sisneros N.B."/>
            <person name="Smith C.D."/>
            <person name="Smith T.F."/>
            <person name="Spieth J."/>
            <person name="Stage D.E."/>
            <person name="Stark A."/>
            <person name="Stephan W."/>
            <person name="Strausberg R.L."/>
            <person name="Strempel S."/>
            <person name="Sturgill D."/>
            <person name="Sutton G."/>
            <person name="Sutton G.G."/>
            <person name="Tao W."/>
            <person name="Teichmann S."/>
            <person name="Tobari Y.N."/>
            <person name="Tomimura Y."/>
            <person name="Tsolas J.M."/>
            <person name="Valente V.L."/>
            <person name="Venter E."/>
            <person name="Venter J.C."/>
            <person name="Vicario S."/>
            <person name="Vieira F.G."/>
            <person name="Vilella A.J."/>
            <person name="Villasante A."/>
            <person name="Walenz B."/>
            <person name="Wang J."/>
            <person name="Wasserman M."/>
            <person name="Watts T."/>
            <person name="Wilson D."/>
            <person name="Wilson R.K."/>
            <person name="Wing R.A."/>
            <person name="Wolfner M.F."/>
            <person name="Wong A."/>
            <person name="Wong G.K."/>
            <person name="Wu C.I."/>
            <person name="Wu G."/>
            <person name="Yamamoto D."/>
            <person name="Yang H.P."/>
            <person name="Yang S.P."/>
            <person name="Yorke J.A."/>
            <person name="Yoshida K."/>
            <person name="Zdobnov E."/>
            <person name="Zhang P."/>
            <person name="Zhang Y."/>
            <person name="Zimin A.V."/>
            <person name="Baldwin J."/>
            <person name="Abdouelleil A."/>
            <person name="Abdulkadir J."/>
            <person name="Abebe A."/>
            <person name="Abera B."/>
            <person name="Abreu J."/>
            <person name="Acer S.C."/>
            <person name="Aftuck L."/>
            <person name="Alexander A."/>
            <person name="An P."/>
            <person name="Anderson E."/>
            <person name="Anderson S."/>
            <person name="Arachi H."/>
            <person name="Azer M."/>
            <person name="Bachantsang P."/>
            <person name="Barry A."/>
            <person name="Bayul T."/>
            <person name="Berlin A."/>
            <person name="Bessette D."/>
            <person name="Bloom T."/>
            <person name="Blye J."/>
            <person name="Boguslavskiy L."/>
            <person name="Bonnet C."/>
            <person name="Boukhgalter B."/>
            <person name="Bourzgui I."/>
            <person name="Brown A."/>
            <person name="Cahill P."/>
            <person name="Channer S."/>
            <person name="Cheshatsang Y."/>
            <person name="Chuda L."/>
            <person name="Citroen M."/>
            <person name="Collymore A."/>
            <person name="Cooke P."/>
            <person name="Costello M."/>
            <person name="D'Aco K."/>
            <person name="Daza R."/>
            <person name="De Haan G."/>
            <person name="DeGray S."/>
            <person name="DeMaso C."/>
            <person name="Dhargay N."/>
            <person name="Dooley K."/>
            <person name="Dooley E."/>
            <person name="Doricent M."/>
            <person name="Dorje P."/>
            <person name="Dorjee K."/>
            <person name="Dupes A."/>
            <person name="Elong R."/>
            <person name="Falk J."/>
            <person name="Farina A."/>
            <person name="Faro S."/>
            <person name="Ferguson D."/>
            <person name="Fisher S."/>
            <person name="Foley C.D."/>
            <person name="Franke A."/>
            <person name="Friedrich D."/>
            <person name="Gadbois L."/>
            <person name="Gearin G."/>
            <person name="Gearin C.R."/>
            <person name="Giannoukos G."/>
            <person name="Goode T."/>
            <person name="Graham J."/>
            <person name="Grandbois E."/>
            <person name="Grewal S."/>
            <person name="Gyaltsen K."/>
            <person name="Hafez N."/>
            <person name="Hagos B."/>
            <person name="Hall J."/>
            <person name="Henson C."/>
            <person name="Hollinger A."/>
            <person name="Honan T."/>
            <person name="Huard M.D."/>
            <person name="Hughes L."/>
            <person name="Hurhula B."/>
            <person name="Husby M.E."/>
            <person name="Kamat A."/>
            <person name="Kanga B."/>
            <person name="Kashin S."/>
            <person name="Khazanovich D."/>
            <person name="Kisner P."/>
            <person name="Lance K."/>
            <person name="Lara M."/>
            <person name="Lee W."/>
            <person name="Lennon N."/>
            <person name="Letendre F."/>
            <person name="LeVine R."/>
            <person name="Lipovsky A."/>
            <person name="Liu X."/>
            <person name="Liu J."/>
            <person name="Liu S."/>
            <person name="Lokyitsang T."/>
            <person name="Lokyitsang Y."/>
            <person name="Lubonja R."/>
            <person name="Lui A."/>
            <person name="MacDonald P."/>
            <person name="Magnisalis V."/>
            <person name="Maru K."/>
            <person name="Matthews C."/>
            <person name="McCusker W."/>
            <person name="McDonough S."/>
            <person name="Mehta T."/>
            <person name="Meldrim J."/>
            <person name="Meneus L."/>
            <person name="Mihai O."/>
            <person name="Mihalev A."/>
            <person name="Mihova T."/>
            <person name="Mittelman R."/>
            <person name="Mlenga V."/>
            <person name="Montmayeur A."/>
            <person name="Mulrain L."/>
            <person name="Navidi A."/>
            <person name="Naylor J."/>
            <person name="Negash T."/>
            <person name="Nguyen T."/>
            <person name="Nguyen N."/>
            <person name="Nicol R."/>
            <person name="Norbu C."/>
            <person name="Norbu N."/>
            <person name="Novod N."/>
            <person name="O'Neill B."/>
            <person name="Osman S."/>
            <person name="Markiewicz E."/>
            <person name="Oyono O.L."/>
            <person name="Patti C."/>
            <person name="Phunkhang P."/>
            <person name="Pierre F."/>
            <person name="Priest M."/>
            <person name="Raghuraman S."/>
            <person name="Rege F."/>
            <person name="Reyes R."/>
            <person name="Rise C."/>
            <person name="Rogov P."/>
            <person name="Ross K."/>
            <person name="Ryan E."/>
            <person name="Settipalli S."/>
            <person name="Shea T."/>
            <person name="Sherpa N."/>
            <person name="Shi L."/>
            <person name="Shih D."/>
            <person name="Sparrow T."/>
            <person name="Spaulding J."/>
            <person name="Stalker J."/>
            <person name="Stange-Thomann N."/>
            <person name="Stavropoulos S."/>
            <person name="Stone C."/>
            <person name="Strader C."/>
            <person name="Tesfaye S."/>
            <person name="Thomson T."/>
            <person name="Thoulutsang Y."/>
            <person name="Thoulutsang D."/>
            <person name="Topham K."/>
            <person name="Topping I."/>
            <person name="Tsamla T."/>
            <person name="Vassiliev H."/>
            <person name="Vo A."/>
            <person name="Wangchuk T."/>
            <person name="Wangdi T."/>
            <person name="Weiand M."/>
            <person name="Wilkinson J."/>
            <person name="Wilson A."/>
            <person name="Yadav S."/>
            <person name="Young G."/>
            <person name="Yu Q."/>
            <person name="Zembek L."/>
            <person name="Zhong D."/>
            <person name="Zimmer A."/>
            <person name="Zwirko Z."/>
            <person name="Jaffe D.B."/>
            <person name="Alvarez P."/>
            <person name="Brockman W."/>
            <person name="Butler J."/>
            <person name="Chin C."/>
            <person name="Gnerre S."/>
            <person name="Grabherr M."/>
            <person name="Kleber M."/>
            <person name="Mauceli E."/>
            <person name="MacCallum I."/>
        </authorList>
    </citation>
    <scope>NUCLEOTIDE SEQUENCE [LARGE SCALE GENOMIC DNA]</scope>
    <source>
        <strain evidence="2">Tucson 14024-0371.13</strain>
    </source>
</reference>
<evidence type="ECO:0000313" key="2">
    <source>
        <dbReference type="Proteomes" id="UP000007801"/>
    </source>
</evidence>
<dbReference type="Proteomes" id="UP000007801">
    <property type="component" value="Unassembled WGS sequence"/>
</dbReference>
<sequence>MITETKESDKSVELFLTFLNLNPFRVRLLGLFELSNSWFLIMFSETRNAKLCKNRFTAQISIIVKDHLGNSNPFI</sequence>
<organism evidence="1 2">
    <name type="scientific">Drosophila ananassae</name>
    <name type="common">Fruit fly</name>
    <dbReference type="NCBI Taxonomy" id="7217"/>
    <lineage>
        <taxon>Eukaryota</taxon>
        <taxon>Metazoa</taxon>
        <taxon>Ecdysozoa</taxon>
        <taxon>Arthropoda</taxon>
        <taxon>Hexapoda</taxon>
        <taxon>Insecta</taxon>
        <taxon>Pterygota</taxon>
        <taxon>Neoptera</taxon>
        <taxon>Endopterygota</taxon>
        <taxon>Diptera</taxon>
        <taxon>Brachycera</taxon>
        <taxon>Muscomorpha</taxon>
        <taxon>Ephydroidea</taxon>
        <taxon>Drosophilidae</taxon>
        <taxon>Drosophila</taxon>
        <taxon>Sophophora</taxon>
    </lineage>
</organism>
<dbReference type="AlphaFoldDB" id="A0A0P8XXA7"/>
<proteinExistence type="predicted"/>
<gene>
    <name evidence="1" type="primary">Dana\GF26836</name>
    <name evidence="1" type="ORF">GF26836</name>
</gene>
<keyword evidence="2" id="KW-1185">Reference proteome</keyword>
<dbReference type="InParanoid" id="A0A0P8XXA7"/>